<dbReference type="EMBL" id="BASZ01000002">
    <property type="protein sequence ID" value="GAD48377.1"/>
    <property type="molecule type" value="Genomic_DNA"/>
</dbReference>
<evidence type="ECO:0000313" key="3">
    <source>
        <dbReference type="Proteomes" id="UP000016568"/>
    </source>
</evidence>
<reference evidence="2 3" key="1">
    <citation type="submission" date="2013-09" db="EMBL/GenBank/DDBJ databases">
        <title>Whole genome shotgun sequence of Novosphingobium tardaugens NBRC 16725.</title>
        <authorList>
            <person name="Isaki S."/>
            <person name="Hosoyama A."/>
            <person name="Tsuchikane K."/>
            <person name="Katsumata H."/>
            <person name="Ando Y."/>
            <person name="Yamazaki S."/>
            <person name="Fujita N."/>
        </authorList>
    </citation>
    <scope>NUCLEOTIDE SEQUENCE [LARGE SCALE GENOMIC DNA]</scope>
    <source>
        <strain evidence="2 3">NBRC 16725</strain>
    </source>
</reference>
<proteinExistence type="predicted"/>
<keyword evidence="3" id="KW-1185">Reference proteome</keyword>
<gene>
    <name evidence="2" type="ORF">NT2_02_04600</name>
</gene>
<feature type="chain" id="PRO_5030177715" evidence="1">
    <location>
        <begin position="20"/>
        <end position="88"/>
    </location>
</feature>
<dbReference type="KEGG" id="ntd:EGO55_01850"/>
<organism evidence="2 3">
    <name type="scientific">Caenibius tardaugens NBRC 16725</name>
    <dbReference type="NCBI Taxonomy" id="1219035"/>
    <lineage>
        <taxon>Bacteria</taxon>
        <taxon>Pseudomonadati</taxon>
        <taxon>Pseudomonadota</taxon>
        <taxon>Alphaproteobacteria</taxon>
        <taxon>Sphingomonadales</taxon>
        <taxon>Erythrobacteraceae</taxon>
        <taxon>Caenibius</taxon>
    </lineage>
</organism>
<name>U2YJL4_9SPHN</name>
<evidence type="ECO:0000256" key="1">
    <source>
        <dbReference type="SAM" id="SignalP"/>
    </source>
</evidence>
<dbReference type="RefSeq" id="WP_021689284.1">
    <property type="nucleotide sequence ID" value="NZ_BASZ01000002.1"/>
</dbReference>
<comment type="caution">
    <text evidence="2">The sequence shown here is derived from an EMBL/GenBank/DDBJ whole genome shotgun (WGS) entry which is preliminary data.</text>
</comment>
<feature type="signal peptide" evidence="1">
    <location>
        <begin position="1"/>
        <end position="19"/>
    </location>
</feature>
<dbReference type="Proteomes" id="UP000016568">
    <property type="component" value="Unassembled WGS sequence"/>
</dbReference>
<keyword evidence="1" id="KW-0732">Signal</keyword>
<sequence length="88" mass="9252">MLRQLLTLFAILTGFAATAAPAEARLAGVETRMEAAFEIVVTADRRQQQAALASVPAVAHALRESGLVAHYAAPGTPGVRIGIDRARE</sequence>
<evidence type="ECO:0000313" key="2">
    <source>
        <dbReference type="EMBL" id="GAD48377.1"/>
    </source>
</evidence>
<protein>
    <submittedName>
        <fullName evidence="2">Uncharacterized protein</fullName>
    </submittedName>
</protein>
<dbReference type="AlphaFoldDB" id="U2YJL4"/>
<accession>U2YJL4</accession>